<gene>
    <name evidence="2" type="ORF">ANANG_G00175520</name>
</gene>
<proteinExistence type="predicted"/>
<evidence type="ECO:0000313" key="3">
    <source>
        <dbReference type="Proteomes" id="UP001044222"/>
    </source>
</evidence>
<sequence>MDRRVDPKTRSAGCRRTRSSLNTISHHAPGVMDDLASDNPSPLQPLPPSNQQQSPLPLLLHSPELWTLCSYDTSICT</sequence>
<evidence type="ECO:0000313" key="2">
    <source>
        <dbReference type="EMBL" id="KAG5842237.1"/>
    </source>
</evidence>
<dbReference type="EMBL" id="JAFIRN010000009">
    <property type="protein sequence ID" value="KAG5842237.1"/>
    <property type="molecule type" value="Genomic_DNA"/>
</dbReference>
<dbReference type="AlphaFoldDB" id="A0A9D3M486"/>
<evidence type="ECO:0000256" key="1">
    <source>
        <dbReference type="SAM" id="MobiDB-lite"/>
    </source>
</evidence>
<reference evidence="2" key="1">
    <citation type="submission" date="2021-01" db="EMBL/GenBank/DDBJ databases">
        <title>A chromosome-scale assembly of European eel, Anguilla anguilla.</title>
        <authorList>
            <person name="Henkel C."/>
            <person name="Jong-Raadsen S.A."/>
            <person name="Dufour S."/>
            <person name="Weltzien F.-A."/>
            <person name="Palstra A.P."/>
            <person name="Pelster B."/>
            <person name="Spaink H.P."/>
            <person name="Van Den Thillart G.E."/>
            <person name="Jansen H."/>
            <person name="Zahm M."/>
            <person name="Klopp C."/>
            <person name="Cedric C."/>
            <person name="Louis A."/>
            <person name="Berthelot C."/>
            <person name="Parey E."/>
            <person name="Roest Crollius H."/>
            <person name="Montfort J."/>
            <person name="Robinson-Rechavi M."/>
            <person name="Bucao C."/>
            <person name="Bouchez O."/>
            <person name="Gislard M."/>
            <person name="Lluch J."/>
            <person name="Milhes M."/>
            <person name="Lampietro C."/>
            <person name="Lopez Roques C."/>
            <person name="Donnadieu C."/>
            <person name="Braasch I."/>
            <person name="Desvignes T."/>
            <person name="Postlethwait J."/>
            <person name="Bobe J."/>
            <person name="Guiguen Y."/>
            <person name="Dirks R."/>
        </authorList>
    </citation>
    <scope>NUCLEOTIDE SEQUENCE</scope>
    <source>
        <strain evidence="2">Tag_6206</strain>
        <tissue evidence="2">Liver</tissue>
    </source>
</reference>
<keyword evidence="3" id="KW-1185">Reference proteome</keyword>
<name>A0A9D3M486_ANGAN</name>
<organism evidence="2 3">
    <name type="scientific">Anguilla anguilla</name>
    <name type="common">European freshwater eel</name>
    <name type="synonym">Muraena anguilla</name>
    <dbReference type="NCBI Taxonomy" id="7936"/>
    <lineage>
        <taxon>Eukaryota</taxon>
        <taxon>Metazoa</taxon>
        <taxon>Chordata</taxon>
        <taxon>Craniata</taxon>
        <taxon>Vertebrata</taxon>
        <taxon>Euteleostomi</taxon>
        <taxon>Actinopterygii</taxon>
        <taxon>Neopterygii</taxon>
        <taxon>Teleostei</taxon>
        <taxon>Anguilliformes</taxon>
        <taxon>Anguillidae</taxon>
        <taxon>Anguilla</taxon>
    </lineage>
</organism>
<dbReference type="Proteomes" id="UP001044222">
    <property type="component" value="Chromosome 9"/>
</dbReference>
<comment type="caution">
    <text evidence="2">The sequence shown here is derived from an EMBL/GenBank/DDBJ whole genome shotgun (WGS) entry which is preliminary data.</text>
</comment>
<feature type="region of interest" description="Disordered" evidence="1">
    <location>
        <begin position="1"/>
        <end position="56"/>
    </location>
</feature>
<protein>
    <submittedName>
        <fullName evidence="2">Uncharacterized protein</fullName>
    </submittedName>
</protein>
<accession>A0A9D3M486</accession>